<dbReference type="GO" id="GO:0016301">
    <property type="term" value="F:kinase activity"/>
    <property type="evidence" value="ECO:0007669"/>
    <property type="project" value="UniProtKB-KW"/>
</dbReference>
<keyword evidence="7" id="KW-1185">Reference proteome</keyword>
<dbReference type="PANTHER" id="PTHR42774">
    <property type="entry name" value="PHOSPHOTRANSFERASE SYSTEM TRANSPORT PROTEIN"/>
    <property type="match status" value="1"/>
</dbReference>
<dbReference type="AlphaFoldDB" id="A0A328C7I2"/>
<accession>A0A328C7I2</accession>
<dbReference type="PRINTS" id="PR00990">
    <property type="entry name" value="RIBOKINASE"/>
</dbReference>
<dbReference type="InterPro" id="IPR011611">
    <property type="entry name" value="PfkB_dom"/>
</dbReference>
<name>A0A328C7I2_9DELT</name>
<keyword evidence="3 4" id="KW-0418">Kinase</keyword>
<dbReference type="Gene3D" id="3.40.1190.20">
    <property type="match status" value="1"/>
</dbReference>
<evidence type="ECO:0000313" key="6">
    <source>
        <dbReference type="EMBL" id="RAL23510.1"/>
    </source>
</evidence>
<evidence type="ECO:0000256" key="1">
    <source>
        <dbReference type="ARBA" id="ARBA00010688"/>
    </source>
</evidence>
<gene>
    <name evidence="6" type="ORF">DL240_04945</name>
</gene>
<dbReference type="InterPro" id="IPR002173">
    <property type="entry name" value="Carboh/pur_kinase_PfkB_CS"/>
</dbReference>
<organism evidence="6 7">
    <name type="scientific">Lujinxingia litoralis</name>
    <dbReference type="NCBI Taxonomy" id="2211119"/>
    <lineage>
        <taxon>Bacteria</taxon>
        <taxon>Deltaproteobacteria</taxon>
        <taxon>Bradymonadales</taxon>
        <taxon>Lujinxingiaceae</taxon>
        <taxon>Lujinxingia</taxon>
    </lineage>
</organism>
<evidence type="ECO:0000259" key="5">
    <source>
        <dbReference type="Pfam" id="PF00294"/>
    </source>
</evidence>
<dbReference type="EMBL" id="QHKO01000002">
    <property type="protein sequence ID" value="RAL23510.1"/>
    <property type="molecule type" value="Genomic_DNA"/>
</dbReference>
<dbReference type="SUPFAM" id="SSF53613">
    <property type="entry name" value="Ribokinase-like"/>
    <property type="match status" value="1"/>
</dbReference>
<dbReference type="PROSITE" id="PS00584">
    <property type="entry name" value="PFKB_KINASES_2"/>
    <property type="match status" value="1"/>
</dbReference>
<reference evidence="6 7" key="1">
    <citation type="submission" date="2018-05" db="EMBL/GenBank/DDBJ databases">
        <title>Lujinxingia marina gen. nov. sp. nov., a new facultative anaerobic member of the class Deltaproteobacteria, and proposal of Lujinxingaceae fam. nov.</title>
        <authorList>
            <person name="Li C.-M."/>
        </authorList>
    </citation>
    <scope>NUCLEOTIDE SEQUENCE [LARGE SCALE GENOMIC DNA]</scope>
    <source>
        <strain evidence="6 7">B210</strain>
    </source>
</reference>
<protein>
    <recommendedName>
        <fullName evidence="5">Carbohydrate kinase PfkB domain-containing protein</fullName>
    </recommendedName>
</protein>
<dbReference type="InterPro" id="IPR002139">
    <property type="entry name" value="Ribo/fructo_kinase"/>
</dbReference>
<evidence type="ECO:0000256" key="4">
    <source>
        <dbReference type="RuleBase" id="RU003704"/>
    </source>
</evidence>
<comment type="similarity">
    <text evidence="1 4">Belongs to the carbohydrate kinase PfkB family.</text>
</comment>
<dbReference type="PANTHER" id="PTHR42774:SF3">
    <property type="entry name" value="KETOHEXOKINASE"/>
    <property type="match status" value="1"/>
</dbReference>
<sequence>MMRVLSVGYCTLDQIGVVEPTRRSENRRELSTLSVQGGGTAATAAVALARWGADVRFVGVVGDDERGRQIERTLSAVGVDTSKVVRRRGQISQLSMVMLDPELGRRLYVTPGNVAPLAVDDVNEAWLDGIDVLLVDGAYPQAQLLLARRARARGVRVVAELKGVARDVAEELLSLADVVVSSERVASDLSGVGALRSICKELVERGAGRAIITLGVEGAAGMDNDGELLREEARRIREVDVTGAGDVFLAGVVLGELHRWPLARTLAFANVAAARSCEGLGGRSSLTTREGLEAMLG</sequence>
<dbReference type="InterPro" id="IPR052562">
    <property type="entry name" value="Ketohexokinase-related"/>
</dbReference>
<feature type="domain" description="Carbohydrate kinase PfkB" evidence="5">
    <location>
        <begin position="3"/>
        <end position="288"/>
    </location>
</feature>
<evidence type="ECO:0000256" key="2">
    <source>
        <dbReference type="ARBA" id="ARBA00022679"/>
    </source>
</evidence>
<keyword evidence="2 4" id="KW-0808">Transferase</keyword>
<evidence type="ECO:0000256" key="3">
    <source>
        <dbReference type="ARBA" id="ARBA00022777"/>
    </source>
</evidence>
<proteinExistence type="inferred from homology"/>
<dbReference type="Pfam" id="PF00294">
    <property type="entry name" value="PfkB"/>
    <property type="match status" value="1"/>
</dbReference>
<dbReference type="InterPro" id="IPR029056">
    <property type="entry name" value="Ribokinase-like"/>
</dbReference>
<evidence type="ECO:0000313" key="7">
    <source>
        <dbReference type="Proteomes" id="UP000249169"/>
    </source>
</evidence>
<dbReference type="Proteomes" id="UP000249169">
    <property type="component" value="Unassembled WGS sequence"/>
</dbReference>
<comment type="caution">
    <text evidence="6">The sequence shown here is derived from an EMBL/GenBank/DDBJ whole genome shotgun (WGS) entry which is preliminary data.</text>
</comment>